<evidence type="ECO:0000256" key="2">
    <source>
        <dbReference type="ARBA" id="ARBA00023125"/>
    </source>
</evidence>
<dbReference type="PROSITE" id="PS51464">
    <property type="entry name" value="SIS"/>
    <property type="match status" value="1"/>
</dbReference>
<dbReference type="GO" id="GO:0003700">
    <property type="term" value="F:DNA-binding transcription factor activity"/>
    <property type="evidence" value="ECO:0007669"/>
    <property type="project" value="InterPro"/>
</dbReference>
<dbReference type="Pfam" id="PF01380">
    <property type="entry name" value="SIS"/>
    <property type="match status" value="1"/>
</dbReference>
<evidence type="ECO:0000259" key="5">
    <source>
        <dbReference type="PROSITE" id="PS51464"/>
    </source>
</evidence>
<proteinExistence type="predicted"/>
<evidence type="ECO:0000259" key="4">
    <source>
        <dbReference type="PROSITE" id="PS51071"/>
    </source>
</evidence>
<accession>A0A0H3NAS1</accession>
<dbReference type="Pfam" id="PF01418">
    <property type="entry name" value="HTH_6"/>
    <property type="match status" value="1"/>
</dbReference>
<gene>
    <name evidence="6" type="ordered locus">CD196_2879</name>
</gene>
<feature type="domain" description="SIS" evidence="5">
    <location>
        <begin position="114"/>
        <end position="251"/>
    </location>
</feature>
<name>A0A0H3NAS1_CLODC</name>
<keyword evidence="2" id="KW-0238">DNA-binding</keyword>
<dbReference type="SUPFAM" id="SSF46689">
    <property type="entry name" value="Homeodomain-like"/>
    <property type="match status" value="1"/>
</dbReference>
<dbReference type="KEGG" id="cdc:CD196_2879"/>
<protein>
    <submittedName>
        <fullName evidence="6">Phosphosugar-binding transcriptional regulator</fullName>
    </submittedName>
</protein>
<sequence>MNNKIDGGETMEFYERAKKYEYKFTDTEDMIIEYMRKNKEEIVKLSIQSLADKFFTVPNTIVRLCKKMEYDGFSQLKNNLKEELKNEDKEPKNGFESDIKKTLELIDYEKINKVADIIQKSRSIIVYGIGQNIPLCEILVKEIRGGHDNITYYSQRHEVLHDIGKLGEQDMFFALSLSGETKEVIEAAKTAVNKGCKVVALTHICENQLQQIADISLYCYSTIKQVNGYNISDKVPIMMIMRAIIEQYWLR</sequence>
<dbReference type="SUPFAM" id="SSF53697">
    <property type="entry name" value="SIS domain"/>
    <property type="match status" value="1"/>
</dbReference>
<dbReference type="InterPro" id="IPR035472">
    <property type="entry name" value="RpiR-like_SIS"/>
</dbReference>
<dbReference type="AlphaFoldDB" id="A0A0H3NAS1"/>
<dbReference type="CDD" id="cd05013">
    <property type="entry name" value="SIS_RpiR"/>
    <property type="match status" value="1"/>
</dbReference>
<evidence type="ECO:0000256" key="1">
    <source>
        <dbReference type="ARBA" id="ARBA00023015"/>
    </source>
</evidence>
<dbReference type="GO" id="GO:0097367">
    <property type="term" value="F:carbohydrate derivative binding"/>
    <property type="evidence" value="ECO:0007669"/>
    <property type="project" value="InterPro"/>
</dbReference>
<dbReference type="InterPro" id="IPR047640">
    <property type="entry name" value="RpiR-like"/>
</dbReference>
<dbReference type="InterPro" id="IPR001347">
    <property type="entry name" value="SIS_dom"/>
</dbReference>
<dbReference type="InterPro" id="IPR036388">
    <property type="entry name" value="WH-like_DNA-bd_sf"/>
</dbReference>
<organism evidence="6 7">
    <name type="scientific">Clostridioides difficile (strain CD196)</name>
    <name type="common">Peptoclostridium difficile</name>
    <dbReference type="NCBI Taxonomy" id="645462"/>
    <lineage>
        <taxon>Bacteria</taxon>
        <taxon>Bacillati</taxon>
        <taxon>Bacillota</taxon>
        <taxon>Clostridia</taxon>
        <taxon>Peptostreptococcales</taxon>
        <taxon>Peptostreptococcaceae</taxon>
        <taxon>Clostridioides</taxon>
    </lineage>
</organism>
<evidence type="ECO:0000313" key="7">
    <source>
        <dbReference type="Proteomes" id="UP000002068"/>
    </source>
</evidence>
<dbReference type="Gene3D" id="1.10.10.10">
    <property type="entry name" value="Winged helix-like DNA-binding domain superfamily/Winged helix DNA-binding domain"/>
    <property type="match status" value="1"/>
</dbReference>
<dbReference type="EMBL" id="FN538970">
    <property type="protein sequence ID" value="CBA65717.1"/>
    <property type="molecule type" value="Genomic_DNA"/>
</dbReference>
<keyword evidence="1" id="KW-0805">Transcription regulation</keyword>
<dbReference type="GO" id="GO:1901135">
    <property type="term" value="P:carbohydrate derivative metabolic process"/>
    <property type="evidence" value="ECO:0007669"/>
    <property type="project" value="InterPro"/>
</dbReference>
<evidence type="ECO:0000313" key="6">
    <source>
        <dbReference type="EMBL" id="CBA65717.1"/>
    </source>
</evidence>
<dbReference type="GO" id="GO:0003677">
    <property type="term" value="F:DNA binding"/>
    <property type="evidence" value="ECO:0007669"/>
    <property type="project" value="UniProtKB-KW"/>
</dbReference>
<dbReference type="Gene3D" id="3.40.50.10490">
    <property type="entry name" value="Glucose-6-phosphate isomerase like protein, domain 1"/>
    <property type="match status" value="1"/>
</dbReference>
<dbReference type="Proteomes" id="UP000002068">
    <property type="component" value="Chromosome"/>
</dbReference>
<evidence type="ECO:0000256" key="3">
    <source>
        <dbReference type="ARBA" id="ARBA00023163"/>
    </source>
</evidence>
<feature type="domain" description="HTH rpiR-type" evidence="4">
    <location>
        <begin position="11"/>
        <end position="87"/>
    </location>
</feature>
<dbReference type="PROSITE" id="PS51071">
    <property type="entry name" value="HTH_RPIR"/>
    <property type="match status" value="1"/>
</dbReference>
<keyword evidence="3" id="KW-0804">Transcription</keyword>
<reference evidence="6 7" key="1">
    <citation type="journal article" date="2009" name="Genome Biol.">
        <title>Comparative genome and phenotypic analysis of Clostridium difficile 027 strains provides insight into the evolution of a hypervirulent bacterium.</title>
        <authorList>
            <person name="Stabler R.A."/>
            <person name="He M."/>
            <person name="Dawson L."/>
            <person name="Martin M."/>
            <person name="Valiente E."/>
            <person name="Corton C."/>
            <person name="Lawley T.D."/>
            <person name="Sebaihia M."/>
            <person name="Quail M.A."/>
            <person name="Rose G."/>
            <person name="Gerding D.N."/>
            <person name="Gibert M."/>
            <person name="Popoff M.R."/>
            <person name="Parkhill J."/>
            <person name="Dougan G."/>
            <person name="Wren B.W."/>
        </authorList>
    </citation>
    <scope>NUCLEOTIDE SEQUENCE [LARGE SCALE GENOMIC DNA]</scope>
    <source>
        <strain evidence="6 7">CD196</strain>
    </source>
</reference>
<dbReference type="InterPro" id="IPR046348">
    <property type="entry name" value="SIS_dom_sf"/>
</dbReference>
<dbReference type="InterPro" id="IPR000281">
    <property type="entry name" value="HTH_RpiR"/>
</dbReference>
<dbReference type="InterPro" id="IPR009057">
    <property type="entry name" value="Homeodomain-like_sf"/>
</dbReference>
<dbReference type="PANTHER" id="PTHR30514:SF21">
    <property type="entry name" value="RPIR-FAMILY TRANSCRIPTIONAL REGULATOR"/>
    <property type="match status" value="1"/>
</dbReference>
<dbReference type="HOGENOM" id="CLU_055769_4_3_9"/>
<dbReference type="PANTHER" id="PTHR30514">
    <property type="entry name" value="GLUCOKINASE"/>
    <property type="match status" value="1"/>
</dbReference>